<keyword evidence="7" id="KW-0503">Monooxygenase</keyword>
<keyword evidence="4" id="KW-0479">Metal-binding</keyword>
<accession>A0A5N5X7U3</accession>
<dbReference type="Proteomes" id="UP000326565">
    <property type="component" value="Unassembled WGS sequence"/>
</dbReference>
<dbReference type="PANTHER" id="PTHR24305">
    <property type="entry name" value="CYTOCHROME P450"/>
    <property type="match status" value="1"/>
</dbReference>
<evidence type="ECO:0000256" key="7">
    <source>
        <dbReference type="ARBA" id="ARBA00023033"/>
    </source>
</evidence>
<feature type="chain" id="PRO_5024811708" evidence="8">
    <location>
        <begin position="21"/>
        <end position="362"/>
    </location>
</feature>
<dbReference type="AlphaFoldDB" id="A0A5N5X7U3"/>
<dbReference type="GO" id="GO:0016705">
    <property type="term" value="F:oxidoreductase activity, acting on paired donors, with incorporation or reduction of molecular oxygen"/>
    <property type="evidence" value="ECO:0007669"/>
    <property type="project" value="InterPro"/>
</dbReference>
<dbReference type="GO" id="GO:0004497">
    <property type="term" value="F:monooxygenase activity"/>
    <property type="evidence" value="ECO:0007669"/>
    <property type="project" value="UniProtKB-KW"/>
</dbReference>
<proteinExistence type="inferred from homology"/>
<dbReference type="InterPro" id="IPR050121">
    <property type="entry name" value="Cytochrome_P450_monoxygenase"/>
</dbReference>
<evidence type="ECO:0000256" key="6">
    <source>
        <dbReference type="ARBA" id="ARBA00023004"/>
    </source>
</evidence>
<comment type="similarity">
    <text evidence="2">Belongs to the cytochrome P450 family.</text>
</comment>
<dbReference type="InterPro" id="IPR036396">
    <property type="entry name" value="Cyt_P450_sf"/>
</dbReference>
<gene>
    <name evidence="9" type="ORF">BDV29DRAFT_190252</name>
</gene>
<comment type="cofactor">
    <cofactor evidence="1">
        <name>heme</name>
        <dbReference type="ChEBI" id="CHEBI:30413"/>
    </cofactor>
</comment>
<keyword evidence="8" id="KW-0732">Signal</keyword>
<organism evidence="9 10">
    <name type="scientific">Aspergillus leporis</name>
    <dbReference type="NCBI Taxonomy" id="41062"/>
    <lineage>
        <taxon>Eukaryota</taxon>
        <taxon>Fungi</taxon>
        <taxon>Dikarya</taxon>
        <taxon>Ascomycota</taxon>
        <taxon>Pezizomycotina</taxon>
        <taxon>Eurotiomycetes</taxon>
        <taxon>Eurotiomycetidae</taxon>
        <taxon>Eurotiales</taxon>
        <taxon>Aspergillaceae</taxon>
        <taxon>Aspergillus</taxon>
        <taxon>Aspergillus subgen. Circumdati</taxon>
    </lineage>
</organism>
<keyword evidence="3" id="KW-0349">Heme</keyword>
<keyword evidence="5" id="KW-0560">Oxidoreductase</keyword>
<dbReference type="Gene3D" id="1.10.630.10">
    <property type="entry name" value="Cytochrome P450"/>
    <property type="match status" value="2"/>
</dbReference>
<protein>
    <submittedName>
        <fullName evidence="9">Cytochrome P450</fullName>
    </submittedName>
</protein>
<evidence type="ECO:0000256" key="4">
    <source>
        <dbReference type="ARBA" id="ARBA00022723"/>
    </source>
</evidence>
<feature type="signal peptide" evidence="8">
    <location>
        <begin position="1"/>
        <end position="20"/>
    </location>
</feature>
<name>A0A5N5X7U3_9EURO</name>
<keyword evidence="10" id="KW-1185">Reference proteome</keyword>
<dbReference type="OrthoDB" id="3945418at2759"/>
<reference evidence="9 10" key="1">
    <citation type="submission" date="2019-04" db="EMBL/GenBank/DDBJ databases">
        <title>Friends and foes A comparative genomics study of 23 Aspergillus species from section Flavi.</title>
        <authorList>
            <consortium name="DOE Joint Genome Institute"/>
            <person name="Kjaerbolling I."/>
            <person name="Vesth T."/>
            <person name="Frisvad J.C."/>
            <person name="Nybo J.L."/>
            <person name="Theobald S."/>
            <person name="Kildgaard S."/>
            <person name="Isbrandt T."/>
            <person name="Kuo A."/>
            <person name="Sato A."/>
            <person name="Lyhne E.K."/>
            <person name="Kogle M.E."/>
            <person name="Wiebenga A."/>
            <person name="Kun R.S."/>
            <person name="Lubbers R.J."/>
            <person name="Makela M.R."/>
            <person name="Barry K."/>
            <person name="Chovatia M."/>
            <person name="Clum A."/>
            <person name="Daum C."/>
            <person name="Haridas S."/>
            <person name="He G."/>
            <person name="LaButti K."/>
            <person name="Lipzen A."/>
            <person name="Mondo S."/>
            <person name="Riley R."/>
            <person name="Salamov A."/>
            <person name="Simmons B.A."/>
            <person name="Magnuson J.K."/>
            <person name="Henrissat B."/>
            <person name="Mortensen U.H."/>
            <person name="Larsen T.O."/>
            <person name="Devries R.P."/>
            <person name="Grigoriev I.V."/>
            <person name="Machida M."/>
            <person name="Baker S.E."/>
            <person name="Andersen M.R."/>
        </authorList>
    </citation>
    <scope>NUCLEOTIDE SEQUENCE [LARGE SCALE GENOMIC DNA]</scope>
    <source>
        <strain evidence="9 10">CBS 151.66</strain>
    </source>
</reference>
<evidence type="ECO:0000256" key="8">
    <source>
        <dbReference type="SAM" id="SignalP"/>
    </source>
</evidence>
<dbReference type="GO" id="GO:0020037">
    <property type="term" value="F:heme binding"/>
    <property type="evidence" value="ECO:0007669"/>
    <property type="project" value="InterPro"/>
</dbReference>
<evidence type="ECO:0000256" key="5">
    <source>
        <dbReference type="ARBA" id="ARBA00023002"/>
    </source>
</evidence>
<dbReference type="EMBL" id="ML732195">
    <property type="protein sequence ID" value="KAB8075380.1"/>
    <property type="molecule type" value="Genomic_DNA"/>
</dbReference>
<evidence type="ECO:0000313" key="9">
    <source>
        <dbReference type="EMBL" id="KAB8075380.1"/>
    </source>
</evidence>
<dbReference type="SUPFAM" id="SSF48264">
    <property type="entry name" value="Cytochrome P450"/>
    <property type="match status" value="1"/>
</dbReference>
<keyword evidence="6" id="KW-0408">Iron</keyword>
<evidence type="ECO:0000313" key="10">
    <source>
        <dbReference type="Proteomes" id="UP000326565"/>
    </source>
</evidence>
<evidence type="ECO:0000256" key="2">
    <source>
        <dbReference type="ARBA" id="ARBA00010617"/>
    </source>
</evidence>
<sequence>MRTLLLIASCSQASILTVLSKVVYRLYFHPICDIPGPKIATITSLYEFYSTLIKNGQFLWEIGRVQDKYEWPIVRINPNELDIRDASYYNEIYAGDPDVQYRIYNPFIRNKIESLMGHFAKAHREQSIVNLYVAFSALTADIISNYAYGTNYCFLKDVNYSNDLKVAVLGSYDHILRLLPFDLPRLRRKDRQQSKDATSQQHTVFTALNDPSLPAAERTLDRLQDKGFVLLGAGTETTSWALIIKEGLRLSFGVLTRLPRVAPLEALIYSGHLIPPGTPGSQTTYFVHMDPQNFPDLRTFNQVRLTYAELFLTSAILVRRFELRLIDTTLDDVEPYKDHFVIVPKNGPFCPSMTVTTRLIDL</sequence>
<evidence type="ECO:0000256" key="1">
    <source>
        <dbReference type="ARBA" id="ARBA00001971"/>
    </source>
</evidence>
<dbReference type="GO" id="GO:0005506">
    <property type="term" value="F:iron ion binding"/>
    <property type="evidence" value="ECO:0007669"/>
    <property type="project" value="InterPro"/>
</dbReference>
<evidence type="ECO:0000256" key="3">
    <source>
        <dbReference type="ARBA" id="ARBA00022617"/>
    </source>
</evidence>
<dbReference type="PANTHER" id="PTHR24305:SF157">
    <property type="entry name" value="N-ACETYLTRYPTOPHAN 6-HYDROXYLASE IVOC-RELATED"/>
    <property type="match status" value="1"/>
</dbReference>